<keyword evidence="1" id="KW-0812">Transmembrane</keyword>
<feature type="transmembrane region" description="Helical" evidence="1">
    <location>
        <begin position="38"/>
        <end position="61"/>
    </location>
</feature>
<keyword evidence="1" id="KW-0472">Membrane</keyword>
<reference evidence="2" key="1">
    <citation type="journal article" date="2020" name="Nature">
        <title>Giant virus diversity and host interactions through global metagenomics.</title>
        <authorList>
            <person name="Schulz F."/>
            <person name="Roux S."/>
            <person name="Paez-Espino D."/>
            <person name="Jungbluth S."/>
            <person name="Walsh D.A."/>
            <person name="Denef V.J."/>
            <person name="McMahon K.D."/>
            <person name="Konstantinidis K.T."/>
            <person name="Eloe-Fadrosh E.A."/>
            <person name="Kyrpides N.C."/>
            <person name="Woyke T."/>
        </authorList>
    </citation>
    <scope>NUCLEOTIDE SEQUENCE</scope>
    <source>
        <strain evidence="2">GVMAG-M-3300025880-76</strain>
    </source>
</reference>
<evidence type="ECO:0000313" key="2">
    <source>
        <dbReference type="EMBL" id="QHU02748.1"/>
    </source>
</evidence>
<dbReference type="AlphaFoldDB" id="A0A6C0JG64"/>
<sequence length="76" mass="8916">MKYKDAMLSFIQSPEVKTDLRLLMRPLIDIILEELNPYILLTIIFIGITFLLILSIFLLLLRALWTLQSKIVHPTF</sequence>
<proteinExistence type="predicted"/>
<protein>
    <submittedName>
        <fullName evidence="2">Uncharacterized protein</fullName>
    </submittedName>
</protein>
<keyword evidence="1" id="KW-1133">Transmembrane helix</keyword>
<organism evidence="2">
    <name type="scientific">viral metagenome</name>
    <dbReference type="NCBI Taxonomy" id="1070528"/>
    <lineage>
        <taxon>unclassified sequences</taxon>
        <taxon>metagenomes</taxon>
        <taxon>organismal metagenomes</taxon>
    </lineage>
</organism>
<accession>A0A6C0JG64</accession>
<evidence type="ECO:0000256" key="1">
    <source>
        <dbReference type="SAM" id="Phobius"/>
    </source>
</evidence>
<dbReference type="EMBL" id="MN740362">
    <property type="protein sequence ID" value="QHU02748.1"/>
    <property type="molecule type" value="Genomic_DNA"/>
</dbReference>
<name>A0A6C0JG64_9ZZZZ</name>